<proteinExistence type="predicted"/>
<accession>A0A3N0D0G6</accession>
<keyword evidence="1" id="KW-1133">Transmembrane helix</keyword>
<dbReference type="EMBL" id="RJTM01000188">
    <property type="protein sequence ID" value="RNL69147.1"/>
    <property type="molecule type" value="Genomic_DNA"/>
</dbReference>
<keyword evidence="3" id="KW-1185">Reference proteome</keyword>
<dbReference type="PANTHER" id="PTHR36974:SF1">
    <property type="entry name" value="DOXX FAMILY MEMBRANE PROTEIN"/>
    <property type="match status" value="1"/>
</dbReference>
<sequence>METIIVLITTFVITLIISIRKGKADIFLSGRVAMACMLVLTGTGHFLFTKGMVLMLPDFIPAREAVVLVTGILEIVAAVALLIPFVPVLTGWLLIIFFLLILPSNIYAAIHHVNLKTATYEGVGPLYLWFRVPLQLLFIGWVYFFIVRHKRRAPATG</sequence>
<name>A0A3N0D0G6_SINP1</name>
<feature type="transmembrane region" description="Helical" evidence="1">
    <location>
        <begin position="126"/>
        <end position="146"/>
    </location>
</feature>
<dbReference type="RefSeq" id="WP_123218356.1">
    <property type="nucleotide sequence ID" value="NZ_RJTM01000188.1"/>
</dbReference>
<comment type="caution">
    <text evidence="2">The sequence shown here is derived from an EMBL/GenBank/DDBJ whole genome shotgun (WGS) entry which is preliminary data.</text>
</comment>
<evidence type="ECO:0008006" key="4">
    <source>
        <dbReference type="Google" id="ProtNLM"/>
    </source>
</evidence>
<dbReference type="AlphaFoldDB" id="A0A3N0D0G6"/>
<reference evidence="2 3" key="1">
    <citation type="submission" date="2018-10" db="EMBL/GenBank/DDBJ databases">
        <title>Sinomicrobium pectinilyticum sp. nov., a pectinase-producing bacterium isolated from alkaline and saline soil, and emended description of the genus Sinomicrobium.</title>
        <authorList>
            <person name="Cheng B."/>
            <person name="Li C."/>
            <person name="Lai Q."/>
            <person name="Du M."/>
            <person name="Shao Z."/>
            <person name="Xu P."/>
            <person name="Yang C."/>
        </authorList>
    </citation>
    <scope>NUCLEOTIDE SEQUENCE [LARGE SCALE GENOMIC DNA]</scope>
    <source>
        <strain evidence="2 3">5DNS001</strain>
    </source>
</reference>
<dbReference type="Proteomes" id="UP000267469">
    <property type="component" value="Unassembled WGS sequence"/>
</dbReference>
<gene>
    <name evidence="2" type="ORF">ED312_22935</name>
</gene>
<organism evidence="2 3">
    <name type="scientific">Sinomicrobium pectinilyticum</name>
    <dbReference type="NCBI Taxonomy" id="1084421"/>
    <lineage>
        <taxon>Bacteria</taxon>
        <taxon>Pseudomonadati</taxon>
        <taxon>Bacteroidota</taxon>
        <taxon>Flavobacteriia</taxon>
        <taxon>Flavobacteriales</taxon>
        <taxon>Flavobacteriaceae</taxon>
        <taxon>Sinomicrobium</taxon>
    </lineage>
</organism>
<dbReference type="PANTHER" id="PTHR36974">
    <property type="entry name" value="MEMBRANE PROTEIN-RELATED"/>
    <property type="match status" value="1"/>
</dbReference>
<dbReference type="OrthoDB" id="673526at2"/>
<evidence type="ECO:0000313" key="2">
    <source>
        <dbReference type="EMBL" id="RNL69147.1"/>
    </source>
</evidence>
<feature type="transmembrane region" description="Helical" evidence="1">
    <location>
        <begin position="65"/>
        <end position="86"/>
    </location>
</feature>
<feature type="transmembrane region" description="Helical" evidence="1">
    <location>
        <begin position="32"/>
        <end position="53"/>
    </location>
</feature>
<keyword evidence="1" id="KW-0812">Transmembrane</keyword>
<keyword evidence="1" id="KW-0472">Membrane</keyword>
<evidence type="ECO:0000313" key="3">
    <source>
        <dbReference type="Proteomes" id="UP000267469"/>
    </source>
</evidence>
<protein>
    <recommendedName>
        <fullName evidence="4">DoxX family membrane protein</fullName>
    </recommendedName>
</protein>
<feature type="transmembrane region" description="Helical" evidence="1">
    <location>
        <begin position="92"/>
        <end position="114"/>
    </location>
</feature>
<evidence type="ECO:0000256" key="1">
    <source>
        <dbReference type="SAM" id="Phobius"/>
    </source>
</evidence>